<protein>
    <recommendedName>
        <fullName evidence="3 10">DNA-directed RNA polymerase subunit omega</fullName>
        <shortName evidence="10">RNAP omega subunit</shortName>
        <ecNumber evidence="2 10">2.7.7.6</ecNumber>
    </recommendedName>
    <alternativeName>
        <fullName evidence="10">RNA polymerase omega subunit</fullName>
    </alternativeName>
    <alternativeName>
        <fullName evidence="8 10">Transcriptase subunit omega</fullName>
    </alternativeName>
</protein>
<feature type="compositionally biased region" description="Acidic residues" evidence="11">
    <location>
        <begin position="78"/>
        <end position="99"/>
    </location>
</feature>
<dbReference type="RefSeq" id="WP_145083381.1">
    <property type="nucleotide sequence ID" value="NZ_DAMBUX010000001.1"/>
</dbReference>
<dbReference type="EMBL" id="VLKH01000005">
    <property type="protein sequence ID" value="TWH79916.1"/>
    <property type="molecule type" value="Genomic_DNA"/>
</dbReference>
<dbReference type="SUPFAM" id="SSF63562">
    <property type="entry name" value="RPB6/omega subunit-like"/>
    <property type="match status" value="1"/>
</dbReference>
<comment type="similarity">
    <text evidence="1 10">Belongs to the RNA polymerase subunit omega family.</text>
</comment>
<dbReference type="GO" id="GO:0003677">
    <property type="term" value="F:DNA binding"/>
    <property type="evidence" value="ECO:0007669"/>
    <property type="project" value="UniProtKB-UniRule"/>
</dbReference>
<keyword evidence="5 10" id="KW-0808">Transferase</keyword>
<comment type="caution">
    <text evidence="12">The sequence shown here is derived from an EMBL/GenBank/DDBJ whole genome shotgun (WGS) entry which is preliminary data.</text>
</comment>
<dbReference type="InterPro" id="IPR006110">
    <property type="entry name" value="Pol_omega/Rpo6/RPB6"/>
</dbReference>
<dbReference type="GO" id="GO:0000428">
    <property type="term" value="C:DNA-directed RNA polymerase complex"/>
    <property type="evidence" value="ECO:0007669"/>
    <property type="project" value="UniProtKB-KW"/>
</dbReference>
<proteinExistence type="inferred from homology"/>
<evidence type="ECO:0000313" key="13">
    <source>
        <dbReference type="Proteomes" id="UP000315343"/>
    </source>
</evidence>
<dbReference type="PANTHER" id="PTHR34476:SF1">
    <property type="entry name" value="DNA-DIRECTED RNA POLYMERASE SUBUNIT OMEGA"/>
    <property type="match status" value="1"/>
</dbReference>
<dbReference type="GO" id="GO:0006351">
    <property type="term" value="P:DNA-templated transcription"/>
    <property type="evidence" value="ECO:0007669"/>
    <property type="project" value="UniProtKB-UniRule"/>
</dbReference>
<keyword evidence="4 10" id="KW-0240">DNA-directed RNA polymerase</keyword>
<reference evidence="12 13" key="1">
    <citation type="submission" date="2019-07" db="EMBL/GenBank/DDBJ databases">
        <title>Genomic Encyclopedia of Type Strains, Phase I: the one thousand microbial genomes (KMG-I) project.</title>
        <authorList>
            <person name="Kyrpides N."/>
        </authorList>
    </citation>
    <scope>NUCLEOTIDE SEQUENCE [LARGE SCALE GENOMIC DNA]</scope>
    <source>
        <strain evidence="12 13">DSM 13558</strain>
    </source>
</reference>
<sequence>MKKISIDKLNDMVDSSYSLVTIISKRARQIIDGSDILIKTPTNKPVGIAIEEFYDHQFDAIYNYDQFKKEQEEKEALDLENSESEDSNEELDMQEEDEQ</sequence>
<dbReference type="Pfam" id="PF01192">
    <property type="entry name" value="RNA_pol_Rpb6"/>
    <property type="match status" value="1"/>
</dbReference>
<dbReference type="OrthoDB" id="9815459at2"/>
<feature type="region of interest" description="Disordered" evidence="11">
    <location>
        <begin position="72"/>
        <end position="99"/>
    </location>
</feature>
<evidence type="ECO:0000313" key="12">
    <source>
        <dbReference type="EMBL" id="TWH79916.1"/>
    </source>
</evidence>
<dbReference type="SMART" id="SM01409">
    <property type="entry name" value="RNA_pol_Rpb6"/>
    <property type="match status" value="1"/>
</dbReference>
<accession>A0A562J9P1</accession>
<dbReference type="Gene3D" id="3.90.940.10">
    <property type="match status" value="1"/>
</dbReference>
<evidence type="ECO:0000256" key="4">
    <source>
        <dbReference type="ARBA" id="ARBA00022478"/>
    </source>
</evidence>
<dbReference type="PANTHER" id="PTHR34476">
    <property type="entry name" value="DNA-DIRECTED RNA POLYMERASE SUBUNIT OMEGA"/>
    <property type="match status" value="1"/>
</dbReference>
<evidence type="ECO:0000256" key="5">
    <source>
        <dbReference type="ARBA" id="ARBA00022679"/>
    </source>
</evidence>
<dbReference type="AlphaFoldDB" id="A0A562J9P1"/>
<keyword evidence="13" id="KW-1185">Reference proteome</keyword>
<dbReference type="NCBIfam" id="TIGR00690">
    <property type="entry name" value="rpoZ"/>
    <property type="match status" value="1"/>
</dbReference>
<dbReference type="InterPro" id="IPR036161">
    <property type="entry name" value="RPB6/omega-like_sf"/>
</dbReference>
<dbReference type="GO" id="GO:0003899">
    <property type="term" value="F:DNA-directed RNA polymerase activity"/>
    <property type="evidence" value="ECO:0007669"/>
    <property type="project" value="UniProtKB-UniRule"/>
</dbReference>
<name>A0A562J9P1_9FIRM</name>
<dbReference type="HAMAP" id="MF_00366">
    <property type="entry name" value="RNApol_bact_RpoZ"/>
    <property type="match status" value="1"/>
</dbReference>
<dbReference type="EC" id="2.7.7.6" evidence="2 10"/>
<dbReference type="InterPro" id="IPR003716">
    <property type="entry name" value="DNA-dir_RNA_pol_omega"/>
</dbReference>
<evidence type="ECO:0000256" key="10">
    <source>
        <dbReference type="HAMAP-Rule" id="MF_00366"/>
    </source>
</evidence>
<organism evidence="12 13">
    <name type="scientific">Sedimentibacter saalensis</name>
    <dbReference type="NCBI Taxonomy" id="130788"/>
    <lineage>
        <taxon>Bacteria</taxon>
        <taxon>Bacillati</taxon>
        <taxon>Bacillota</taxon>
        <taxon>Tissierellia</taxon>
        <taxon>Sedimentibacter</taxon>
    </lineage>
</organism>
<dbReference type="Proteomes" id="UP000315343">
    <property type="component" value="Unassembled WGS sequence"/>
</dbReference>
<evidence type="ECO:0000256" key="11">
    <source>
        <dbReference type="SAM" id="MobiDB-lite"/>
    </source>
</evidence>
<evidence type="ECO:0000256" key="9">
    <source>
        <dbReference type="ARBA" id="ARBA00048552"/>
    </source>
</evidence>
<evidence type="ECO:0000256" key="8">
    <source>
        <dbReference type="ARBA" id="ARBA00029924"/>
    </source>
</evidence>
<comment type="subunit">
    <text evidence="10">The RNAP catalytic core consists of 2 alpha, 1 beta, 1 beta' and 1 omega subunit. When a sigma factor is associated with the core the holoenzyme is formed, which can initiate transcription.</text>
</comment>
<comment type="catalytic activity">
    <reaction evidence="9 10">
        <text>RNA(n) + a ribonucleoside 5'-triphosphate = RNA(n+1) + diphosphate</text>
        <dbReference type="Rhea" id="RHEA:21248"/>
        <dbReference type="Rhea" id="RHEA-COMP:14527"/>
        <dbReference type="Rhea" id="RHEA-COMP:17342"/>
        <dbReference type="ChEBI" id="CHEBI:33019"/>
        <dbReference type="ChEBI" id="CHEBI:61557"/>
        <dbReference type="ChEBI" id="CHEBI:140395"/>
        <dbReference type="EC" id="2.7.7.6"/>
    </reaction>
</comment>
<evidence type="ECO:0000256" key="7">
    <source>
        <dbReference type="ARBA" id="ARBA00023163"/>
    </source>
</evidence>
<keyword evidence="7 10" id="KW-0804">Transcription</keyword>
<keyword evidence="6 10" id="KW-0548">Nucleotidyltransferase</keyword>
<evidence type="ECO:0000256" key="6">
    <source>
        <dbReference type="ARBA" id="ARBA00022695"/>
    </source>
</evidence>
<evidence type="ECO:0000256" key="3">
    <source>
        <dbReference type="ARBA" id="ARBA00013725"/>
    </source>
</evidence>
<gene>
    <name evidence="10" type="primary">rpoZ</name>
    <name evidence="12" type="ORF">LY60_02236</name>
</gene>
<evidence type="ECO:0000256" key="2">
    <source>
        <dbReference type="ARBA" id="ARBA00012418"/>
    </source>
</evidence>
<evidence type="ECO:0000256" key="1">
    <source>
        <dbReference type="ARBA" id="ARBA00006711"/>
    </source>
</evidence>
<comment type="function">
    <text evidence="10">Promotes RNA polymerase assembly. Latches the N- and C-terminal regions of the beta' subunit thereby facilitating its interaction with the beta and alpha subunits.</text>
</comment>